<dbReference type="Gene3D" id="1.10.555.10">
    <property type="entry name" value="Rho GTPase activation protein"/>
    <property type="match status" value="1"/>
</dbReference>
<feature type="domain" description="Rho-GAP" evidence="3">
    <location>
        <begin position="153"/>
        <end position="337"/>
    </location>
</feature>
<proteinExistence type="predicted"/>
<reference evidence="4" key="1">
    <citation type="submission" date="2021-05" db="EMBL/GenBank/DDBJ databases">
        <authorList>
            <person name="Alioto T."/>
            <person name="Alioto T."/>
            <person name="Gomez Garrido J."/>
        </authorList>
    </citation>
    <scope>NUCLEOTIDE SEQUENCE</scope>
</reference>
<dbReference type="PROSITE" id="PS50238">
    <property type="entry name" value="RHOGAP"/>
    <property type="match status" value="1"/>
</dbReference>
<dbReference type="Pfam" id="PF20924">
    <property type="entry name" value="RLIP76_Ral-bd"/>
    <property type="match status" value="1"/>
</dbReference>
<protein>
    <submittedName>
        <fullName evidence="4">RalA-binding protein 1</fullName>
    </submittedName>
</protein>
<dbReference type="Gene3D" id="1.20.58.90">
    <property type="match status" value="1"/>
</dbReference>
<keyword evidence="1" id="KW-0343">GTPase activation</keyword>
<evidence type="ECO:0000256" key="2">
    <source>
        <dbReference type="SAM" id="MobiDB-lite"/>
    </source>
</evidence>
<feature type="compositionally biased region" description="Low complexity" evidence="2">
    <location>
        <begin position="556"/>
        <end position="568"/>
    </location>
</feature>
<organism evidence="4">
    <name type="scientific">Cacopsylla melanoneura</name>
    <dbReference type="NCBI Taxonomy" id="428564"/>
    <lineage>
        <taxon>Eukaryota</taxon>
        <taxon>Metazoa</taxon>
        <taxon>Ecdysozoa</taxon>
        <taxon>Arthropoda</taxon>
        <taxon>Hexapoda</taxon>
        <taxon>Insecta</taxon>
        <taxon>Pterygota</taxon>
        <taxon>Neoptera</taxon>
        <taxon>Paraneoptera</taxon>
        <taxon>Hemiptera</taxon>
        <taxon>Sternorrhyncha</taxon>
        <taxon>Psylloidea</taxon>
        <taxon>Psyllidae</taxon>
        <taxon>Psyllinae</taxon>
        <taxon>Cacopsylla</taxon>
    </lineage>
</organism>
<accession>A0A8D9BK95</accession>
<feature type="compositionally biased region" description="Polar residues" evidence="2">
    <location>
        <begin position="511"/>
        <end position="520"/>
    </location>
</feature>
<dbReference type="Pfam" id="PF00620">
    <property type="entry name" value="RhoGAP"/>
    <property type="match status" value="1"/>
</dbReference>
<evidence type="ECO:0000259" key="3">
    <source>
        <dbReference type="PROSITE" id="PS50238"/>
    </source>
</evidence>
<dbReference type="EMBL" id="HBUF01644343">
    <property type="protein sequence ID" value="CAG6785566.1"/>
    <property type="molecule type" value="Transcribed_RNA"/>
</dbReference>
<dbReference type="InterPro" id="IPR049041">
    <property type="entry name" value="RalBP1-like_Ral-bd"/>
</dbReference>
<name>A0A8D9BK95_9HEMI</name>
<feature type="compositionally biased region" description="Basic and acidic residues" evidence="2">
    <location>
        <begin position="89"/>
        <end position="134"/>
    </location>
</feature>
<feature type="compositionally biased region" description="Basic and acidic residues" evidence="2">
    <location>
        <begin position="35"/>
        <end position="56"/>
    </location>
</feature>
<dbReference type="AlphaFoldDB" id="A0A8D9BK95"/>
<feature type="compositionally biased region" description="Polar residues" evidence="2">
    <location>
        <begin position="453"/>
        <end position="462"/>
    </location>
</feature>
<dbReference type="PANTHER" id="PTHR12783:SF5">
    <property type="entry name" value="RALA-BINDING PROTEIN 1"/>
    <property type="match status" value="1"/>
</dbReference>
<dbReference type="SMART" id="SM00324">
    <property type="entry name" value="RhoGAP"/>
    <property type="match status" value="1"/>
</dbReference>
<dbReference type="PANTHER" id="PTHR12783">
    <property type="entry name" value="RALA BINDING PROTEIN 1 RALBP1"/>
    <property type="match status" value="1"/>
</dbReference>
<feature type="compositionally biased region" description="Basic and acidic residues" evidence="2">
    <location>
        <begin position="463"/>
        <end position="487"/>
    </location>
</feature>
<dbReference type="SUPFAM" id="SSF48350">
    <property type="entry name" value="GTPase activation domain, GAP"/>
    <property type="match status" value="1"/>
</dbReference>
<dbReference type="InterPro" id="IPR008936">
    <property type="entry name" value="Rho_GTPase_activation_prot"/>
</dbReference>
<evidence type="ECO:0000313" key="4">
    <source>
        <dbReference type="EMBL" id="CAG6785566.1"/>
    </source>
</evidence>
<sequence>MEFESPDVEREFPGLYASESGSKKGNESDFSDESFDSKLSKKDLLLGKRKEKKDRGYATLDGESSPDEEADVRSPSKSKKSKPFKFSTKSKEKKEKGKEKEVKSELMVEKDKDTKKKEKDKDKSSKAKEKEKLKERKKVKSGDIGEEAPIFGVTLELSNERCPCHDGINIPLVVRDCIDHVEAHGLNTDQVYKVSGLKSKVAQLKQMYNRREPVILSHMDTPVVTSLLKLYLRELAEPLLTSELSSKFEEVAGIKDVAVRETELKRLVDKLGPVNKLTLAWLVSHLNHVSLMEKTNKMSSQALATVMGPVLQMSIKLLSALMFHCESILPHVEFRVYVPPLTCSSPGLPSTHPGIQEELKKQESLLSQLHAEMNAGFVSKQREEQLWEVQRIITQLKRKLRVLEKGSSSQRSIDESNADPEPTTVAATAAALDFNLNLSLQKVKDEAGGGISVEQNQQQSKLESGDKSDKSTKSADKSHIQKVDQKSSDAQPITTGDIKSAGIPTVDIKSAGTSIDSTKGTGADQKVSPATAGAEGGGESAHRGFVQSASLPSNHSVSPPGSIQSSSVSIQSSSDLACGADIPSLKSLSLGLDETDSQGSALSETDFILKGLKLESAELMTLATQLQEAILDEKLQIAALQQKIASHPNFNNNIDSLSVPLTCNDNADPSSDLARESMRLEIQKENLIRSIIEERETILDLKVQILMKQGVSIPVLRTNHPG</sequence>
<dbReference type="InterPro" id="IPR000198">
    <property type="entry name" value="RhoGAP_dom"/>
</dbReference>
<dbReference type="GO" id="GO:0007264">
    <property type="term" value="P:small GTPase-mediated signal transduction"/>
    <property type="evidence" value="ECO:0007669"/>
    <property type="project" value="InterPro"/>
</dbReference>
<dbReference type="GO" id="GO:0031267">
    <property type="term" value="F:small GTPase binding"/>
    <property type="evidence" value="ECO:0007669"/>
    <property type="project" value="InterPro"/>
</dbReference>
<feature type="region of interest" description="Disordered" evidence="2">
    <location>
        <begin position="451"/>
        <end position="542"/>
    </location>
</feature>
<dbReference type="InterPro" id="IPR039767">
    <property type="entry name" value="RALBP1"/>
</dbReference>
<feature type="region of interest" description="Disordered" evidence="2">
    <location>
        <begin position="549"/>
        <end position="568"/>
    </location>
</feature>
<dbReference type="GO" id="GO:0005096">
    <property type="term" value="F:GTPase activator activity"/>
    <property type="evidence" value="ECO:0007669"/>
    <property type="project" value="UniProtKB-KW"/>
</dbReference>
<feature type="region of interest" description="Disordered" evidence="2">
    <location>
        <begin position="1"/>
        <end position="140"/>
    </location>
</feature>
<evidence type="ECO:0000256" key="1">
    <source>
        <dbReference type="ARBA" id="ARBA00022468"/>
    </source>
</evidence>